<feature type="chain" id="PRO_5047227075" evidence="7">
    <location>
        <begin position="24"/>
        <end position="458"/>
    </location>
</feature>
<keyword evidence="5" id="KW-0449">Lipoprotein</keyword>
<evidence type="ECO:0000313" key="8">
    <source>
        <dbReference type="EMBL" id="MFD2115297.1"/>
    </source>
</evidence>
<keyword evidence="3" id="KW-0472">Membrane</keyword>
<evidence type="ECO:0000256" key="5">
    <source>
        <dbReference type="ARBA" id="ARBA00023288"/>
    </source>
</evidence>
<evidence type="ECO:0000256" key="3">
    <source>
        <dbReference type="ARBA" id="ARBA00023136"/>
    </source>
</evidence>
<name>A0ABW4YHY1_9BACL</name>
<dbReference type="Pfam" id="PF01547">
    <property type="entry name" value="SBP_bac_1"/>
    <property type="match status" value="1"/>
</dbReference>
<evidence type="ECO:0000256" key="1">
    <source>
        <dbReference type="ARBA" id="ARBA00022475"/>
    </source>
</evidence>
<comment type="caution">
    <text evidence="8">The sequence shown here is derived from an EMBL/GenBank/DDBJ whole genome shotgun (WGS) entry which is preliminary data.</text>
</comment>
<gene>
    <name evidence="8" type="ORF">ACFSJH_06065</name>
</gene>
<dbReference type="SUPFAM" id="SSF53850">
    <property type="entry name" value="Periplasmic binding protein-like II"/>
    <property type="match status" value="1"/>
</dbReference>
<keyword evidence="4" id="KW-0564">Palmitate</keyword>
<proteinExistence type="predicted"/>
<evidence type="ECO:0000256" key="2">
    <source>
        <dbReference type="ARBA" id="ARBA00022729"/>
    </source>
</evidence>
<evidence type="ECO:0000256" key="4">
    <source>
        <dbReference type="ARBA" id="ARBA00023139"/>
    </source>
</evidence>
<dbReference type="PROSITE" id="PS51257">
    <property type="entry name" value="PROKAR_LIPOPROTEIN"/>
    <property type="match status" value="1"/>
</dbReference>
<dbReference type="InterPro" id="IPR006059">
    <property type="entry name" value="SBP"/>
</dbReference>
<keyword evidence="1" id="KW-1003">Cell membrane</keyword>
<dbReference type="PANTHER" id="PTHR43649">
    <property type="entry name" value="ARABINOSE-BINDING PROTEIN-RELATED"/>
    <property type="match status" value="1"/>
</dbReference>
<keyword evidence="2 7" id="KW-0732">Signal</keyword>
<sequence>MVMKRKTLLSIFILLLAVSVVLAGCGSGNNGGNNGGKNNTGNNSATTEPTAPAETDKPEKVKDVKLVFVSSQNWMNKGSKVDSELIEAFTEKTGIKVDLQIVPDDQYTNVLKTKMTSGEVPDIFMVGAGSGAQKYLPEKYFADLSDEAWVDRYQEYAKMGTTINDKISGFMTWNVDGWGVLYNKALFDKHQLSIPKTKEDLMQVIDTLKENGVKRPFYMVGKDAWYWAVWFSQYGPKAAATHPGLYDKLNSNEMKFADVPEFETYLNEFKELYDKGYFGENSLSNAWDSSYEALGTGESAMVVMYQSYQGEVSEKYPDSGADEWEMFPIPLAGNDMYSHSAGGNMRVAYKDSANLPYVKQFFDFLAEPENLQKFYDGRPDLQSNPSFVDVEGKPSLAGKTIMENTPGGQGLDMEYGILYWDNTNIGKYIQEMMLGSKTAKQVLEEIDKERARSFAANE</sequence>
<feature type="signal peptide" evidence="7">
    <location>
        <begin position="1"/>
        <end position="23"/>
    </location>
</feature>
<organism evidence="8 9">
    <name type="scientific">Paenibacillus yanchengensis</name>
    <dbReference type="NCBI Taxonomy" id="2035833"/>
    <lineage>
        <taxon>Bacteria</taxon>
        <taxon>Bacillati</taxon>
        <taxon>Bacillota</taxon>
        <taxon>Bacilli</taxon>
        <taxon>Bacillales</taxon>
        <taxon>Paenibacillaceae</taxon>
        <taxon>Paenibacillus</taxon>
    </lineage>
</organism>
<evidence type="ECO:0000256" key="7">
    <source>
        <dbReference type="SAM" id="SignalP"/>
    </source>
</evidence>
<evidence type="ECO:0000256" key="6">
    <source>
        <dbReference type="SAM" id="MobiDB-lite"/>
    </source>
</evidence>
<feature type="compositionally biased region" description="Low complexity" evidence="6">
    <location>
        <begin position="36"/>
        <end position="53"/>
    </location>
</feature>
<protein>
    <submittedName>
        <fullName evidence="8">ABC transporter substrate-binding protein</fullName>
    </submittedName>
</protein>
<dbReference type="InterPro" id="IPR050490">
    <property type="entry name" value="Bact_solute-bd_prot1"/>
</dbReference>
<evidence type="ECO:0000313" key="9">
    <source>
        <dbReference type="Proteomes" id="UP001597362"/>
    </source>
</evidence>
<dbReference type="EMBL" id="JBHUHO010000015">
    <property type="protein sequence ID" value="MFD2115297.1"/>
    <property type="molecule type" value="Genomic_DNA"/>
</dbReference>
<reference evidence="9" key="1">
    <citation type="journal article" date="2019" name="Int. J. Syst. Evol. Microbiol.">
        <title>The Global Catalogue of Microorganisms (GCM) 10K type strain sequencing project: providing services to taxonomists for standard genome sequencing and annotation.</title>
        <authorList>
            <consortium name="The Broad Institute Genomics Platform"/>
            <consortium name="The Broad Institute Genome Sequencing Center for Infectious Disease"/>
            <person name="Wu L."/>
            <person name="Ma J."/>
        </authorList>
    </citation>
    <scope>NUCLEOTIDE SEQUENCE [LARGE SCALE GENOMIC DNA]</scope>
    <source>
        <strain evidence="9">GH52</strain>
    </source>
</reference>
<feature type="region of interest" description="Disordered" evidence="6">
    <location>
        <begin position="28"/>
        <end position="57"/>
    </location>
</feature>
<accession>A0ABW4YHY1</accession>
<dbReference type="Gene3D" id="3.40.190.10">
    <property type="entry name" value="Periplasmic binding protein-like II"/>
    <property type="match status" value="2"/>
</dbReference>
<dbReference type="RefSeq" id="WP_377770326.1">
    <property type="nucleotide sequence ID" value="NZ_JBHUHO010000015.1"/>
</dbReference>
<dbReference type="PANTHER" id="PTHR43649:SF33">
    <property type="entry name" value="POLYGALACTURONAN_RHAMNOGALACTURONAN-BINDING PROTEIN YTCQ"/>
    <property type="match status" value="1"/>
</dbReference>
<dbReference type="Proteomes" id="UP001597362">
    <property type="component" value="Unassembled WGS sequence"/>
</dbReference>
<keyword evidence="9" id="KW-1185">Reference proteome</keyword>